<organism evidence="4">
    <name type="scientific">Anopheles coluzzii</name>
    <name type="common">African malaria mosquito</name>
    <dbReference type="NCBI Taxonomy" id="1518534"/>
    <lineage>
        <taxon>Eukaryota</taxon>
        <taxon>Metazoa</taxon>
        <taxon>Ecdysozoa</taxon>
        <taxon>Arthropoda</taxon>
        <taxon>Hexapoda</taxon>
        <taxon>Insecta</taxon>
        <taxon>Pterygota</taxon>
        <taxon>Neoptera</taxon>
        <taxon>Endopterygota</taxon>
        <taxon>Diptera</taxon>
        <taxon>Nematocera</taxon>
        <taxon>Culicoidea</taxon>
        <taxon>Culicidae</taxon>
        <taxon>Anophelinae</taxon>
        <taxon>Anopheles</taxon>
    </lineage>
</organism>
<dbReference type="PROSITE" id="PS51450">
    <property type="entry name" value="LRR"/>
    <property type="match status" value="2"/>
</dbReference>
<feature type="region of interest" description="Disordered" evidence="3">
    <location>
        <begin position="757"/>
        <end position="787"/>
    </location>
</feature>
<dbReference type="PANTHER" id="PTHR24366">
    <property type="entry name" value="IG(IMMUNOGLOBULIN) AND LRR(LEUCINE RICH REPEAT) DOMAINS"/>
    <property type="match status" value="1"/>
</dbReference>
<feature type="region of interest" description="Disordered" evidence="3">
    <location>
        <begin position="665"/>
        <end position="713"/>
    </location>
</feature>
<accession>A0A8W7P2V3</accession>
<evidence type="ECO:0000256" key="1">
    <source>
        <dbReference type="ARBA" id="ARBA00022614"/>
    </source>
</evidence>
<feature type="compositionally biased region" description="Basic and acidic residues" evidence="3">
    <location>
        <begin position="776"/>
        <end position="787"/>
    </location>
</feature>
<dbReference type="PANTHER" id="PTHR24366:SF96">
    <property type="entry name" value="LEUCINE RICH REPEAT CONTAINING 53"/>
    <property type="match status" value="1"/>
</dbReference>
<evidence type="ECO:0000256" key="3">
    <source>
        <dbReference type="SAM" id="MobiDB-lite"/>
    </source>
</evidence>
<keyword evidence="1" id="KW-0433">Leucine-rich repeat</keyword>
<dbReference type="EnsemblMetazoa" id="ACOM024906-RA">
    <property type="protein sequence ID" value="ACOM024906-PA.1"/>
    <property type="gene ID" value="ACOM024906"/>
</dbReference>
<dbReference type="SMART" id="SM00365">
    <property type="entry name" value="LRR_SD22"/>
    <property type="match status" value="4"/>
</dbReference>
<feature type="compositionally biased region" description="Basic and acidic residues" evidence="3">
    <location>
        <begin position="665"/>
        <end position="685"/>
    </location>
</feature>
<feature type="compositionally biased region" description="Low complexity" evidence="3">
    <location>
        <begin position="689"/>
        <end position="713"/>
    </location>
</feature>
<dbReference type="InterPro" id="IPR032675">
    <property type="entry name" value="LRR_dom_sf"/>
</dbReference>
<dbReference type="VEuPathDB" id="VectorBase:ACON2_037523"/>
<reference evidence="4" key="1">
    <citation type="submission" date="2022-08" db="UniProtKB">
        <authorList>
            <consortium name="EnsemblMetazoa"/>
        </authorList>
    </citation>
    <scope>IDENTIFICATION</scope>
</reference>
<evidence type="ECO:0008006" key="5">
    <source>
        <dbReference type="Google" id="ProtNLM"/>
    </source>
</evidence>
<proteinExistence type="predicted"/>
<dbReference type="SUPFAM" id="SSF52058">
    <property type="entry name" value="L domain-like"/>
    <property type="match status" value="2"/>
</dbReference>
<dbReference type="Proteomes" id="UP000075882">
    <property type="component" value="Unassembled WGS sequence"/>
</dbReference>
<dbReference type="InterPro" id="IPR001611">
    <property type="entry name" value="Leu-rich_rpt"/>
</dbReference>
<dbReference type="Pfam" id="PF13855">
    <property type="entry name" value="LRR_8"/>
    <property type="match status" value="3"/>
</dbReference>
<name>A0A8W7P2V3_ANOCL</name>
<keyword evidence="2" id="KW-0677">Repeat</keyword>
<dbReference type="SMART" id="SM00364">
    <property type="entry name" value="LRR_BAC"/>
    <property type="match status" value="6"/>
</dbReference>
<dbReference type="AlphaFoldDB" id="A0A8W7P2V3"/>
<dbReference type="InterPro" id="IPR003591">
    <property type="entry name" value="Leu-rich_rpt_typical-subtyp"/>
</dbReference>
<evidence type="ECO:0000256" key="2">
    <source>
        <dbReference type="ARBA" id="ARBA00022737"/>
    </source>
</evidence>
<sequence length="787" mass="85587">MATLLYTIIGMTASASLNCAVRREISPCTCSPGLHLPVSSFRNLPRLDLFSAADNLLEEIPPDMFEQMPNLGTLDMARSRIRYISGDTFRHLQNLRHLIMGNNQLQRIDTDALPKTIHSLQLSVNQLRSLNGSIRHLDELKLLFINENNLTTLDGELPLGSPNLMMITAQNNQLEQLPGELRFLKNLDNLCVPGNRLRSLDGLLARATHLTKLLAQDNQISELRRDEFLEAERLEELNLAGNWLVNLNGSLLNCKGLINANFSENRLQEFSLQEVAGLRKLRLLDLSHNRIEVLSGRMENMIDSGLIISELRLNNNRLRSLDGALMGLNNLRILNVAHNELQTITPNDLIGMEELERLDLSFNQLKTLEELSKTFLPSLESLNASYNQLTTMHKDFHGLPILCVADLSKNMIRELSVDLVSNTRCSNHGVPNRLEIFLDENPVLCNESLPELINQMEFYHTRLNGVAHCIVPQQMPVETPIFIQPPIAMLQPLLKPQAPLVPSNVMIQPPSIVQILVPSTLVMPAAAAVAPPPPPPAAAVPVVPSASVPLAAPILPPGVPLALATVAPIPILYEASTSAPPPPPPPVPVSVVAAHPPIGSAGVVSVAASPSTNGPLSSLPNTIQKTHATDDELLPPNEDELDDEPGVSVLTIPQQQPYDELKYETGPEQHDRAGGATQNRDENNDVGRSAAGGSEDGSASEGGHDGSPTVPTTTTTTMQTILEFKNLIHDDGSYGGAGLASSSAILVLPPEVLPLPLDKAQGLATEPEEEPPETQQDQHVELESDLQ</sequence>
<evidence type="ECO:0000313" key="4">
    <source>
        <dbReference type="EnsemblMetazoa" id="ACOM024906-PA.1"/>
    </source>
</evidence>
<protein>
    <recommendedName>
        <fullName evidence="5">LRRCT domain-containing protein</fullName>
    </recommendedName>
</protein>
<dbReference type="SMART" id="SM00369">
    <property type="entry name" value="LRR_TYP"/>
    <property type="match status" value="9"/>
</dbReference>
<dbReference type="Gene3D" id="3.80.10.10">
    <property type="entry name" value="Ribonuclease Inhibitor"/>
    <property type="match status" value="3"/>
</dbReference>